<accession>A0A3G8JRK4</accession>
<dbReference type="RefSeq" id="WP_124709565.1">
    <property type="nucleotide sequence ID" value="NZ_CP033972.1"/>
</dbReference>
<evidence type="ECO:0000313" key="2">
    <source>
        <dbReference type="EMBL" id="AZG47159.1"/>
    </source>
</evidence>
<keyword evidence="1" id="KW-0732">Signal</keyword>
<evidence type="ECO:0000256" key="1">
    <source>
        <dbReference type="SAM" id="SignalP"/>
    </source>
</evidence>
<dbReference type="EMBL" id="CP033972">
    <property type="protein sequence ID" value="AZG47159.1"/>
    <property type="molecule type" value="Genomic_DNA"/>
</dbReference>
<sequence>MKSRSALAALVSGIAMTAAIASTGAAGAAVLPPGPQLDGAAYGIVRGCSYTISALADGAEPVYFQAAKPGEPAVFIGYAQVINGRATAANRFQPPVAGDWTLFASQGEQYPPLTTKVTVVEGLNFGSMCVGF</sequence>
<feature type="signal peptide" evidence="1">
    <location>
        <begin position="1"/>
        <end position="21"/>
    </location>
</feature>
<proteinExistence type="predicted"/>
<reference evidence="2 3" key="1">
    <citation type="submission" date="2018-11" db="EMBL/GenBank/DDBJ databases">
        <title>Gordonia insulae sp. nov., isolated from an island soil.</title>
        <authorList>
            <person name="Kim Y.S."/>
            <person name="Kim S.B."/>
        </authorList>
    </citation>
    <scope>NUCLEOTIDE SEQUENCE [LARGE SCALE GENOMIC DNA]</scope>
    <source>
        <strain evidence="2 3">MMS17-SY073</strain>
    </source>
</reference>
<feature type="chain" id="PRO_5038951733" evidence="1">
    <location>
        <begin position="22"/>
        <end position="132"/>
    </location>
</feature>
<dbReference type="Proteomes" id="UP000271469">
    <property type="component" value="Chromosome"/>
</dbReference>
<evidence type="ECO:0000313" key="3">
    <source>
        <dbReference type="Proteomes" id="UP000271469"/>
    </source>
</evidence>
<gene>
    <name evidence="2" type="ORF">D7316_03767</name>
</gene>
<organism evidence="2 3">
    <name type="scientific">Gordonia insulae</name>
    <dbReference type="NCBI Taxonomy" id="2420509"/>
    <lineage>
        <taxon>Bacteria</taxon>
        <taxon>Bacillati</taxon>
        <taxon>Actinomycetota</taxon>
        <taxon>Actinomycetes</taxon>
        <taxon>Mycobacteriales</taxon>
        <taxon>Gordoniaceae</taxon>
        <taxon>Gordonia</taxon>
    </lineage>
</organism>
<name>A0A3G8JRK4_9ACTN</name>
<dbReference type="AlphaFoldDB" id="A0A3G8JRK4"/>
<dbReference type="KEGG" id="gom:D7316_03767"/>
<protein>
    <submittedName>
        <fullName evidence="2">Uncharacterized protein</fullName>
    </submittedName>
</protein>
<keyword evidence="3" id="KW-1185">Reference proteome</keyword>